<protein>
    <submittedName>
        <fullName evidence="1">Uncharacterized protein</fullName>
    </submittedName>
</protein>
<reference evidence="1" key="1">
    <citation type="submission" date="2019-08" db="EMBL/GenBank/DDBJ databases">
        <authorList>
            <person name="Kucharzyk K."/>
            <person name="Murdoch R.W."/>
            <person name="Higgins S."/>
            <person name="Loffler F."/>
        </authorList>
    </citation>
    <scope>NUCLEOTIDE SEQUENCE</scope>
</reference>
<proteinExistence type="predicted"/>
<name>A0A644VCE7_9ZZZZ</name>
<dbReference type="AlphaFoldDB" id="A0A644VCE7"/>
<sequence length="159" mass="18795">MDKKFFGYLNTQEYIKFLITKDELTTGNTERYFELLRYVGENIDFARKFCGKFVLYFDDYPEQEIWQESLIKTFIRELNAKFPYMLYLAEKEAGTLKLLTILECTNGEISGENIAIDKEHFAKYIKEQMIGIVKMSERVGFSPENAQSIMQQVYDYFGI</sequence>
<gene>
    <name evidence="1" type="ORF">SDC9_34823</name>
</gene>
<evidence type="ECO:0000313" key="1">
    <source>
        <dbReference type="EMBL" id="MPL88795.1"/>
    </source>
</evidence>
<dbReference type="EMBL" id="VSSQ01000265">
    <property type="protein sequence ID" value="MPL88795.1"/>
    <property type="molecule type" value="Genomic_DNA"/>
</dbReference>
<comment type="caution">
    <text evidence="1">The sequence shown here is derived from an EMBL/GenBank/DDBJ whole genome shotgun (WGS) entry which is preliminary data.</text>
</comment>
<organism evidence="1">
    <name type="scientific">bioreactor metagenome</name>
    <dbReference type="NCBI Taxonomy" id="1076179"/>
    <lineage>
        <taxon>unclassified sequences</taxon>
        <taxon>metagenomes</taxon>
        <taxon>ecological metagenomes</taxon>
    </lineage>
</organism>
<accession>A0A644VCE7</accession>